<dbReference type="Gene3D" id="1.10.1760.20">
    <property type="match status" value="1"/>
</dbReference>
<evidence type="ECO:0000256" key="2">
    <source>
        <dbReference type="PIRNR" id="PIRNR016661"/>
    </source>
</evidence>
<keyword evidence="3" id="KW-0812">Transmembrane</keyword>
<dbReference type="OrthoDB" id="9803495at2"/>
<dbReference type="KEGG" id="ccel:CCDG5_1870"/>
<sequence>MNRTRNMVLAALFTALTAAGAFIKIPVGPVPISLQTLFSMLSGIVLGPYVGALSQIIYIGLGLAGIPVFTSGGGPSYIFNPSFGFLLGFILSAFISGKLSDKGKRNSFIKLFVVCLLSSLSVYCIGVPYMYLVLKYSMGMDITIPNAIETGCLLFIPGDTAKSLIAAVIGNKIIPLLKKVQHDN</sequence>
<feature type="transmembrane region" description="Helical" evidence="3">
    <location>
        <begin position="77"/>
        <end position="96"/>
    </location>
</feature>
<dbReference type="InterPro" id="IPR003784">
    <property type="entry name" value="BioY"/>
</dbReference>
<name>A0A078KR44_9FIRM</name>
<evidence type="ECO:0000256" key="3">
    <source>
        <dbReference type="SAM" id="Phobius"/>
    </source>
</evidence>
<feature type="transmembrane region" description="Helical" evidence="3">
    <location>
        <begin position="108"/>
        <end position="132"/>
    </location>
</feature>
<gene>
    <name evidence="4" type="ORF">CCDG5_1870</name>
</gene>
<dbReference type="AlphaFoldDB" id="A0A078KR44"/>
<dbReference type="STRING" id="29343.CCDG5_1870"/>
<dbReference type="Proteomes" id="UP000032431">
    <property type="component" value="Chromosome I"/>
</dbReference>
<dbReference type="Pfam" id="PF02632">
    <property type="entry name" value="BioY"/>
    <property type="match status" value="1"/>
</dbReference>
<keyword evidence="2" id="KW-1003">Cell membrane</keyword>
<dbReference type="PATRIC" id="fig|29343.3.peg.1965"/>
<dbReference type="EMBL" id="LM995447">
    <property type="protein sequence ID" value="CDZ24967.1"/>
    <property type="molecule type" value="Genomic_DNA"/>
</dbReference>
<dbReference type="PANTHER" id="PTHR34295:SF1">
    <property type="entry name" value="BIOTIN TRANSPORTER BIOY"/>
    <property type="match status" value="1"/>
</dbReference>
<feature type="transmembrane region" description="Helical" evidence="3">
    <location>
        <begin position="37"/>
        <end position="65"/>
    </location>
</feature>
<comment type="similarity">
    <text evidence="1 2">Belongs to the BioY family.</text>
</comment>
<proteinExistence type="inferred from homology"/>
<dbReference type="GO" id="GO:0015225">
    <property type="term" value="F:biotin transmembrane transporter activity"/>
    <property type="evidence" value="ECO:0007669"/>
    <property type="project" value="UniProtKB-UniRule"/>
</dbReference>
<keyword evidence="3" id="KW-1133">Transmembrane helix</keyword>
<reference evidence="5" key="1">
    <citation type="submission" date="2014-07" db="EMBL/GenBank/DDBJ databases">
        <authorList>
            <person name="Wibberg D."/>
        </authorList>
    </citation>
    <scope>NUCLEOTIDE SEQUENCE [LARGE SCALE GENOMIC DNA]</scope>
    <source>
        <strain evidence="5">DG5</strain>
    </source>
</reference>
<evidence type="ECO:0000313" key="4">
    <source>
        <dbReference type="EMBL" id="CDZ24967.1"/>
    </source>
</evidence>
<keyword evidence="5" id="KW-1185">Reference proteome</keyword>
<dbReference type="HOGENOM" id="CLU_077931_3_1_9"/>
<keyword evidence="2 3" id="KW-0472">Membrane</keyword>
<accession>A0A078KR44</accession>
<evidence type="ECO:0000313" key="5">
    <source>
        <dbReference type="Proteomes" id="UP000032431"/>
    </source>
</evidence>
<comment type="subcellular location">
    <subcellularLocation>
        <location evidence="2">Cell membrane</location>
        <topology evidence="2">Multi-pass membrane protein</topology>
    </subcellularLocation>
</comment>
<protein>
    <recommendedName>
        <fullName evidence="2">Biotin transporter</fullName>
    </recommendedName>
</protein>
<dbReference type="GO" id="GO:0005886">
    <property type="term" value="C:plasma membrane"/>
    <property type="evidence" value="ECO:0007669"/>
    <property type="project" value="UniProtKB-SubCell"/>
</dbReference>
<dbReference type="PIRSF" id="PIRSF016661">
    <property type="entry name" value="BioY"/>
    <property type="match status" value="1"/>
</dbReference>
<evidence type="ECO:0000256" key="1">
    <source>
        <dbReference type="ARBA" id="ARBA00010692"/>
    </source>
</evidence>
<organism evidence="4 5">
    <name type="scientific">[Clostridium] cellulosi</name>
    <dbReference type="NCBI Taxonomy" id="29343"/>
    <lineage>
        <taxon>Bacteria</taxon>
        <taxon>Bacillati</taxon>
        <taxon>Bacillota</taxon>
        <taxon>Clostridia</taxon>
        <taxon>Eubacteriales</taxon>
        <taxon>Oscillospiraceae</taxon>
        <taxon>Oscillospiraceae incertae sedis</taxon>
    </lineage>
</organism>
<keyword evidence="2" id="KW-0813">Transport</keyword>
<dbReference type="PANTHER" id="PTHR34295">
    <property type="entry name" value="BIOTIN TRANSPORTER BIOY"/>
    <property type="match status" value="1"/>
</dbReference>